<sequence>MRNTYDSWTEDTDAETVKTVVAGLQMMGLNAKEERRTIKKVFDMRPQPQPDAIKQPQEQPNEEPDG</sequence>
<name>A0ABV2LY05_9FIRM</name>
<gene>
    <name evidence="2" type="ORF">ABID24_000302</name>
</gene>
<proteinExistence type="predicted"/>
<dbReference type="EMBL" id="JBEPMJ010000002">
    <property type="protein sequence ID" value="MET3749079.1"/>
    <property type="molecule type" value="Genomic_DNA"/>
</dbReference>
<evidence type="ECO:0000313" key="3">
    <source>
        <dbReference type="Proteomes" id="UP001549106"/>
    </source>
</evidence>
<protein>
    <submittedName>
        <fullName evidence="2">Uncharacterized protein</fullName>
    </submittedName>
</protein>
<feature type="region of interest" description="Disordered" evidence="1">
    <location>
        <begin position="42"/>
        <end position="66"/>
    </location>
</feature>
<reference evidence="2 3" key="1">
    <citation type="submission" date="2024-06" db="EMBL/GenBank/DDBJ databases">
        <title>Genomic Encyclopedia of Type Strains, Phase IV (KMG-IV): sequencing the most valuable type-strain genomes for metagenomic binning, comparative biology and taxonomic classification.</title>
        <authorList>
            <person name="Goeker M."/>
        </authorList>
    </citation>
    <scope>NUCLEOTIDE SEQUENCE [LARGE SCALE GENOMIC DNA]</scope>
    <source>
        <strain evidence="2 3">DSM 29492</strain>
    </source>
</reference>
<evidence type="ECO:0000256" key="1">
    <source>
        <dbReference type="SAM" id="MobiDB-lite"/>
    </source>
</evidence>
<dbReference type="Proteomes" id="UP001549106">
    <property type="component" value="Unassembled WGS sequence"/>
</dbReference>
<organism evidence="2 3">
    <name type="scientific">Blautia caecimuris</name>
    <dbReference type="NCBI Taxonomy" id="1796615"/>
    <lineage>
        <taxon>Bacteria</taxon>
        <taxon>Bacillati</taxon>
        <taxon>Bacillota</taxon>
        <taxon>Clostridia</taxon>
        <taxon>Lachnospirales</taxon>
        <taxon>Lachnospiraceae</taxon>
        <taxon>Blautia</taxon>
    </lineage>
</organism>
<comment type="caution">
    <text evidence="2">The sequence shown here is derived from an EMBL/GenBank/DDBJ whole genome shotgun (WGS) entry which is preliminary data.</text>
</comment>
<keyword evidence="3" id="KW-1185">Reference proteome</keyword>
<accession>A0ABV2LY05</accession>
<evidence type="ECO:0000313" key="2">
    <source>
        <dbReference type="EMBL" id="MET3749079.1"/>
    </source>
</evidence>
<dbReference type="RefSeq" id="WP_257463918.1">
    <property type="nucleotide sequence ID" value="NZ_BAABXP010000003.1"/>
</dbReference>